<evidence type="ECO:0000256" key="1">
    <source>
        <dbReference type="ARBA" id="ARBA00004651"/>
    </source>
</evidence>
<keyword evidence="3 6" id="KW-0812">Transmembrane</keyword>
<organism evidence="7 8">
    <name type="scientific">Erysipelothrix inopinata</name>
    <dbReference type="NCBI Taxonomy" id="225084"/>
    <lineage>
        <taxon>Bacteria</taxon>
        <taxon>Bacillati</taxon>
        <taxon>Bacillota</taxon>
        <taxon>Erysipelotrichia</taxon>
        <taxon>Erysipelotrichales</taxon>
        <taxon>Erysipelotrichaceae</taxon>
        <taxon>Erysipelothrix</taxon>
    </lineage>
</organism>
<dbReference type="PANTHER" id="PTHR47089:SF1">
    <property type="entry name" value="GUANOSINE ABC TRANSPORTER PERMEASE PROTEIN NUPP"/>
    <property type="match status" value="1"/>
</dbReference>
<evidence type="ECO:0000256" key="3">
    <source>
        <dbReference type="ARBA" id="ARBA00022692"/>
    </source>
</evidence>
<evidence type="ECO:0000256" key="2">
    <source>
        <dbReference type="ARBA" id="ARBA00022475"/>
    </source>
</evidence>
<evidence type="ECO:0000256" key="5">
    <source>
        <dbReference type="ARBA" id="ARBA00023136"/>
    </source>
</evidence>
<evidence type="ECO:0000313" key="7">
    <source>
        <dbReference type="EMBL" id="QNN60468.1"/>
    </source>
</evidence>
<feature type="transmembrane region" description="Helical" evidence="6">
    <location>
        <begin position="116"/>
        <end position="136"/>
    </location>
</feature>
<dbReference type="Proteomes" id="UP000515928">
    <property type="component" value="Chromosome"/>
</dbReference>
<feature type="transmembrane region" description="Helical" evidence="6">
    <location>
        <begin position="148"/>
        <end position="166"/>
    </location>
</feature>
<dbReference type="PANTHER" id="PTHR47089">
    <property type="entry name" value="ABC TRANSPORTER, PERMEASE PROTEIN"/>
    <property type="match status" value="1"/>
</dbReference>
<feature type="transmembrane region" description="Helical" evidence="6">
    <location>
        <begin position="16"/>
        <end position="36"/>
    </location>
</feature>
<dbReference type="Pfam" id="PF02653">
    <property type="entry name" value="BPD_transp_2"/>
    <property type="match status" value="1"/>
</dbReference>
<keyword evidence="8" id="KW-1185">Reference proteome</keyword>
<dbReference type="CDD" id="cd06580">
    <property type="entry name" value="TM_PBP1_transp_TpRbsC_like"/>
    <property type="match status" value="1"/>
</dbReference>
<keyword evidence="2" id="KW-1003">Cell membrane</keyword>
<evidence type="ECO:0000313" key="8">
    <source>
        <dbReference type="Proteomes" id="UP000515928"/>
    </source>
</evidence>
<feature type="transmembrane region" description="Helical" evidence="6">
    <location>
        <begin position="199"/>
        <end position="218"/>
    </location>
</feature>
<evidence type="ECO:0000256" key="4">
    <source>
        <dbReference type="ARBA" id="ARBA00022989"/>
    </source>
</evidence>
<keyword evidence="5 6" id="KW-0472">Membrane</keyword>
<sequence>MKRFNEFRKTDEFDNLLASIFAIIFGLVFGFIIILATNPKNAIDAFGIILQGGFYHGIFGLGNVLFSATPIILTGLSVGFAFKTGLFNIGASGQFMIGAFTAIYVGVNWTWLPPSIAWLVAMLAGAFAGAIWGMIVGALKAYRNVNEVIASIMMNYIAMYLVNFWMRISTFDQVYSRTIQPKNAYLPRMGLDVIFPKSSINIGIVIAIVVAIVIHIILNKTTFGFELKAVGYNRHSSKYAGINEKKSIILSMAIAGMLAGLGGALLYLSDVGVYLNASYSILKEGFDGISVALLAQSNPIAIIFSGIFISHITYGGSNLQLLNLQPEIIEVITAAIIYISALSILLKKFIGKFKKKDKEVQ</sequence>
<feature type="transmembrane region" description="Helical" evidence="6">
    <location>
        <begin position="248"/>
        <end position="268"/>
    </location>
</feature>
<keyword evidence="4 6" id="KW-1133">Transmembrane helix</keyword>
<reference evidence="7 8" key="1">
    <citation type="submission" date="2020-08" db="EMBL/GenBank/DDBJ databases">
        <title>Genome sequence of Erysipelothrix inopinata DSM 15511T.</title>
        <authorList>
            <person name="Hyun D.-W."/>
            <person name="Bae J.-W."/>
        </authorList>
    </citation>
    <scope>NUCLEOTIDE SEQUENCE [LARGE SCALE GENOMIC DNA]</scope>
    <source>
        <strain evidence="7 8">DSM 15511</strain>
    </source>
</reference>
<feature type="transmembrane region" description="Helical" evidence="6">
    <location>
        <begin position="328"/>
        <end position="346"/>
    </location>
</feature>
<dbReference type="EMBL" id="CP060715">
    <property type="protein sequence ID" value="QNN60468.1"/>
    <property type="molecule type" value="Genomic_DNA"/>
</dbReference>
<evidence type="ECO:0000256" key="6">
    <source>
        <dbReference type="SAM" id="Phobius"/>
    </source>
</evidence>
<gene>
    <name evidence="7" type="ORF">H9L01_08840</name>
</gene>
<name>A0A7G9RXZ3_9FIRM</name>
<dbReference type="InterPro" id="IPR001851">
    <property type="entry name" value="ABC_transp_permease"/>
</dbReference>
<dbReference type="RefSeq" id="WP_187533597.1">
    <property type="nucleotide sequence ID" value="NZ_CBCSHU010000004.1"/>
</dbReference>
<proteinExistence type="predicted"/>
<dbReference type="AlphaFoldDB" id="A0A7G9RXZ3"/>
<dbReference type="GO" id="GO:0022857">
    <property type="term" value="F:transmembrane transporter activity"/>
    <property type="evidence" value="ECO:0007669"/>
    <property type="project" value="InterPro"/>
</dbReference>
<protein>
    <submittedName>
        <fullName evidence="7">ABC transporter permease</fullName>
    </submittedName>
</protein>
<feature type="transmembrane region" description="Helical" evidence="6">
    <location>
        <begin position="48"/>
        <end position="73"/>
    </location>
</feature>
<comment type="subcellular location">
    <subcellularLocation>
        <location evidence="1">Cell membrane</location>
        <topology evidence="1">Multi-pass membrane protein</topology>
    </subcellularLocation>
</comment>
<dbReference type="GO" id="GO:0005886">
    <property type="term" value="C:plasma membrane"/>
    <property type="evidence" value="ECO:0007669"/>
    <property type="project" value="UniProtKB-SubCell"/>
</dbReference>
<accession>A0A7G9RXZ3</accession>
<dbReference type="KEGG" id="eio:H9L01_08840"/>
<feature type="transmembrane region" description="Helical" evidence="6">
    <location>
        <begin position="85"/>
        <end position="104"/>
    </location>
</feature>